<sequence length="319" mass="33784">MPVSDLHVVLGATGGIGRALVRELAAQGRRVRAVSRRLGTDLPPGVEAVAADVSTADGSRAACAGAAVVHHCAQPAYHRWTQDFPALNEAALIGAAAAGAKLVLADNLYAYAPPTGPLTEDTPQQPTSRKGAVRLRLADQLLDAHRRGTLRVAIGRASDYYGPGTIASTAGDTVFGAVLAGKAVRWPGRVDVPHALHHLPDIARGLITLADHGAADGRAWILPAAPALTPREFVDRIGAAAGRPVRISATPRAMMRLVGLFDRSAGELPDIWYQYDRPWTVDDGQFQRTFGPQPPTGWDEGIAATVDWYRGHHPASTRS</sequence>
<dbReference type="SUPFAM" id="SSF51735">
    <property type="entry name" value="NAD(P)-binding Rossmann-fold domains"/>
    <property type="match status" value="1"/>
</dbReference>
<dbReference type="EMBL" id="JAGSOV010000070">
    <property type="protein sequence ID" value="MCO1659793.1"/>
    <property type="molecule type" value="Genomic_DNA"/>
</dbReference>
<dbReference type="PANTHER" id="PTHR48079">
    <property type="entry name" value="PROTEIN YEEZ"/>
    <property type="match status" value="1"/>
</dbReference>
<dbReference type="Pfam" id="PF01370">
    <property type="entry name" value="Epimerase"/>
    <property type="match status" value="1"/>
</dbReference>
<proteinExistence type="predicted"/>
<dbReference type="InterPro" id="IPR036291">
    <property type="entry name" value="NAD(P)-bd_dom_sf"/>
</dbReference>
<dbReference type="InterPro" id="IPR051783">
    <property type="entry name" value="NAD(P)-dependent_oxidoreduct"/>
</dbReference>
<evidence type="ECO:0000313" key="3">
    <source>
        <dbReference type="Proteomes" id="UP001165283"/>
    </source>
</evidence>
<organism evidence="2 3">
    <name type="scientific">Pseudonocardia humida</name>
    <dbReference type="NCBI Taxonomy" id="2800819"/>
    <lineage>
        <taxon>Bacteria</taxon>
        <taxon>Bacillati</taxon>
        <taxon>Actinomycetota</taxon>
        <taxon>Actinomycetes</taxon>
        <taxon>Pseudonocardiales</taxon>
        <taxon>Pseudonocardiaceae</taxon>
        <taxon>Pseudonocardia</taxon>
    </lineage>
</organism>
<protein>
    <submittedName>
        <fullName evidence="2">NAD-dependent epimerase/dehydratase family protein</fullName>
    </submittedName>
</protein>
<comment type="caution">
    <text evidence="2">The sequence shown here is derived from an EMBL/GenBank/DDBJ whole genome shotgun (WGS) entry which is preliminary data.</text>
</comment>
<reference evidence="2" key="1">
    <citation type="submission" date="2021-04" db="EMBL/GenBank/DDBJ databases">
        <title>Pseudonocardia sp. nov., isolated from sandy soil of mangrove forest.</title>
        <authorList>
            <person name="Zan Z."/>
            <person name="Huang R."/>
            <person name="Liu W."/>
        </authorList>
    </citation>
    <scope>NUCLEOTIDE SEQUENCE</scope>
    <source>
        <strain evidence="2">S2-4</strain>
    </source>
</reference>
<name>A0ABT1AA24_9PSEU</name>
<feature type="domain" description="NAD-dependent epimerase/dehydratase" evidence="1">
    <location>
        <begin position="8"/>
        <end position="215"/>
    </location>
</feature>
<gene>
    <name evidence="2" type="ORF">KDL28_32490</name>
</gene>
<accession>A0ABT1AA24</accession>
<dbReference type="InterPro" id="IPR001509">
    <property type="entry name" value="Epimerase_deHydtase"/>
</dbReference>
<dbReference type="Proteomes" id="UP001165283">
    <property type="component" value="Unassembled WGS sequence"/>
</dbReference>
<evidence type="ECO:0000313" key="2">
    <source>
        <dbReference type="EMBL" id="MCO1659793.1"/>
    </source>
</evidence>
<dbReference type="Gene3D" id="3.40.50.720">
    <property type="entry name" value="NAD(P)-binding Rossmann-like Domain"/>
    <property type="match status" value="1"/>
</dbReference>
<dbReference type="RefSeq" id="WP_252444810.1">
    <property type="nucleotide sequence ID" value="NZ_JAGSOV010000070.1"/>
</dbReference>
<dbReference type="PANTHER" id="PTHR48079:SF6">
    <property type="entry name" value="NAD(P)-BINDING DOMAIN-CONTAINING PROTEIN-RELATED"/>
    <property type="match status" value="1"/>
</dbReference>
<keyword evidence="3" id="KW-1185">Reference proteome</keyword>
<evidence type="ECO:0000259" key="1">
    <source>
        <dbReference type="Pfam" id="PF01370"/>
    </source>
</evidence>